<comment type="caution">
    <text evidence="1">The sequence shown here is derived from an EMBL/GenBank/DDBJ whole genome shotgun (WGS) entry which is preliminary data.</text>
</comment>
<sequence>MNCSAQAQCSSGMLDISTKAYRNVKLKTAEQFENTLAWVARSIEANPSNYEKLLTINPEGFAIMLKNGVRYRKVLNHS</sequence>
<evidence type="ECO:0000313" key="2">
    <source>
        <dbReference type="Proteomes" id="UP000316199"/>
    </source>
</evidence>
<dbReference type="EMBL" id="SHAG01000035">
    <property type="protein sequence ID" value="RZO75430.1"/>
    <property type="molecule type" value="Genomic_DNA"/>
</dbReference>
<organism evidence="1 2">
    <name type="scientific">OM182 bacterium</name>
    <dbReference type="NCBI Taxonomy" id="2510334"/>
    <lineage>
        <taxon>Bacteria</taxon>
        <taxon>Pseudomonadati</taxon>
        <taxon>Pseudomonadota</taxon>
        <taxon>Gammaproteobacteria</taxon>
        <taxon>OMG group</taxon>
        <taxon>OM182 clade</taxon>
    </lineage>
</organism>
<gene>
    <name evidence="1" type="ORF">EVA68_07010</name>
</gene>
<name>A0A520RYW3_9GAMM</name>
<dbReference type="AlphaFoldDB" id="A0A520RYW3"/>
<reference evidence="1 2" key="1">
    <citation type="submission" date="2019-02" db="EMBL/GenBank/DDBJ databases">
        <title>Prokaryotic population dynamics and viral predation in marine succession experiment using metagenomics: the confinement effect.</title>
        <authorList>
            <person name="Haro-Moreno J.M."/>
            <person name="Rodriguez-Valera F."/>
            <person name="Lopez-Perez M."/>
        </authorList>
    </citation>
    <scope>NUCLEOTIDE SEQUENCE [LARGE SCALE GENOMIC DNA]</scope>
    <source>
        <strain evidence="1">MED-G157</strain>
    </source>
</reference>
<dbReference type="Proteomes" id="UP000316199">
    <property type="component" value="Unassembled WGS sequence"/>
</dbReference>
<evidence type="ECO:0000313" key="1">
    <source>
        <dbReference type="EMBL" id="RZO75430.1"/>
    </source>
</evidence>
<accession>A0A520RYW3</accession>
<proteinExistence type="predicted"/>
<protein>
    <submittedName>
        <fullName evidence="1">Uncharacterized protein</fullName>
    </submittedName>
</protein>